<dbReference type="Proteomes" id="UP000014480">
    <property type="component" value="Unassembled WGS sequence"/>
</dbReference>
<evidence type="ECO:0000313" key="2">
    <source>
        <dbReference type="EMBL" id="TDZ18417.1"/>
    </source>
</evidence>
<gene>
    <name evidence="2" type="ORF">Cob_v008610</name>
</gene>
<comment type="caution">
    <text evidence="2">The sequence shown here is derived from an EMBL/GenBank/DDBJ whole genome shotgun (WGS) entry which is preliminary data.</text>
</comment>
<reference evidence="3" key="1">
    <citation type="journal article" date="2013" name="New Phytol.">
        <title>Comparative genomic and transcriptomic analyses reveal the hemibiotrophic stage shift of Colletotrichum fungi.</title>
        <authorList>
            <person name="Gan P."/>
            <person name="Ikeda K."/>
            <person name="Irieda H."/>
            <person name="Narusaka M."/>
            <person name="O'Connell R.J."/>
            <person name="Narusaka Y."/>
            <person name="Takano Y."/>
            <person name="Kubo Y."/>
            <person name="Shirasu K."/>
        </authorList>
    </citation>
    <scope>NUCLEOTIDE SEQUENCE [LARGE SCALE GENOMIC DNA]</scope>
    <source>
        <strain evidence="3">104-T / ATCC 96160 / CBS 514.97 / LARS 414 / MAFF 240422</strain>
    </source>
</reference>
<name>A0A484FN61_COLOR</name>
<evidence type="ECO:0000259" key="1">
    <source>
        <dbReference type="Pfam" id="PF02129"/>
    </source>
</evidence>
<protein>
    <recommendedName>
        <fullName evidence="1">Xaa-Pro dipeptidyl-peptidase-like domain-containing protein</fullName>
    </recommendedName>
</protein>
<dbReference type="SUPFAM" id="SSF53474">
    <property type="entry name" value="alpha/beta-Hydrolases"/>
    <property type="match status" value="1"/>
</dbReference>
<dbReference type="Gene3D" id="3.40.50.1820">
    <property type="entry name" value="alpha/beta hydrolase"/>
    <property type="match status" value="1"/>
</dbReference>
<dbReference type="InterPro" id="IPR000383">
    <property type="entry name" value="Xaa-Pro-like_dom"/>
</dbReference>
<dbReference type="STRING" id="1213857.A0A484FN61"/>
<accession>A0A484FN61</accession>
<dbReference type="InterPro" id="IPR029058">
    <property type="entry name" value="AB_hydrolase_fold"/>
</dbReference>
<dbReference type="AlphaFoldDB" id="A0A484FN61"/>
<reference evidence="3" key="2">
    <citation type="journal article" date="2019" name="Mol. Plant Microbe Interact.">
        <title>Genome sequence resources for four phytopathogenic fungi from the Colletotrichum orbiculare species complex.</title>
        <authorList>
            <person name="Gan P."/>
            <person name="Tsushima A."/>
            <person name="Narusaka M."/>
            <person name="Narusaka Y."/>
            <person name="Takano Y."/>
            <person name="Kubo Y."/>
            <person name="Shirasu K."/>
        </authorList>
    </citation>
    <scope>GENOME REANNOTATION</scope>
    <source>
        <strain evidence="3">104-T / ATCC 96160 / CBS 514.97 / LARS 414 / MAFF 240422</strain>
    </source>
</reference>
<dbReference type="GO" id="GO:0016787">
    <property type="term" value="F:hydrolase activity"/>
    <property type="evidence" value="ECO:0007669"/>
    <property type="project" value="InterPro"/>
</dbReference>
<sequence length="167" mass="18828">MTIKGRDVPLCGTVRPENEDNCFPYSFEEKKRALLPKGWQKTPRSRPLPGELVYEVDEEMRHSDGVKIYYDVCRPNTTTKVPALLALSPHGKEGNGFLYYELFPYRVGVKKEMLSGLTLSRVDPAEWVSRGNAVVNVDVRGSWNSEGDLYIGGTTPEVAGYTMPKIW</sequence>
<keyword evidence="3" id="KW-1185">Reference proteome</keyword>
<evidence type="ECO:0000313" key="3">
    <source>
        <dbReference type="Proteomes" id="UP000014480"/>
    </source>
</evidence>
<organism evidence="2 3">
    <name type="scientific">Colletotrichum orbiculare (strain 104-T / ATCC 96160 / CBS 514.97 / LARS 414 / MAFF 240422)</name>
    <name type="common">Cucumber anthracnose fungus</name>
    <name type="synonym">Colletotrichum lagenarium</name>
    <dbReference type="NCBI Taxonomy" id="1213857"/>
    <lineage>
        <taxon>Eukaryota</taxon>
        <taxon>Fungi</taxon>
        <taxon>Dikarya</taxon>
        <taxon>Ascomycota</taxon>
        <taxon>Pezizomycotina</taxon>
        <taxon>Sordariomycetes</taxon>
        <taxon>Hypocreomycetidae</taxon>
        <taxon>Glomerellales</taxon>
        <taxon>Glomerellaceae</taxon>
        <taxon>Colletotrichum</taxon>
        <taxon>Colletotrichum orbiculare species complex</taxon>
    </lineage>
</organism>
<proteinExistence type="predicted"/>
<dbReference type="Pfam" id="PF02129">
    <property type="entry name" value="Peptidase_S15"/>
    <property type="match status" value="1"/>
</dbReference>
<dbReference type="EMBL" id="AMCV02000023">
    <property type="protein sequence ID" value="TDZ18417.1"/>
    <property type="molecule type" value="Genomic_DNA"/>
</dbReference>
<dbReference type="OrthoDB" id="4790215at2759"/>
<feature type="domain" description="Xaa-Pro dipeptidyl-peptidase-like" evidence="1">
    <location>
        <begin position="64"/>
        <end position="155"/>
    </location>
</feature>